<dbReference type="Proteomes" id="UP001497516">
    <property type="component" value="Chromosome 5"/>
</dbReference>
<evidence type="ECO:0000313" key="8">
    <source>
        <dbReference type="EMBL" id="CAL1387989.1"/>
    </source>
</evidence>
<dbReference type="PANTHER" id="PTHR47287:SF15">
    <property type="entry name" value="ZINC FINGER PROTEIN 3-LIKE"/>
    <property type="match status" value="1"/>
</dbReference>
<evidence type="ECO:0000259" key="7">
    <source>
        <dbReference type="PROSITE" id="PS50157"/>
    </source>
</evidence>
<dbReference type="AlphaFoldDB" id="A0AAV2EQ92"/>
<keyword evidence="5" id="KW-0539">Nucleus</keyword>
<dbReference type="FunFam" id="3.30.160.60:FF:001366">
    <property type="entry name" value="Zinc finger protein 2"/>
    <property type="match status" value="1"/>
</dbReference>
<dbReference type="PANTHER" id="PTHR47287">
    <property type="entry name" value="C2H2 AND C2HC ZINC FINGERS SUPERFAMILY PROTEIN"/>
    <property type="match status" value="1"/>
</dbReference>
<dbReference type="InterPro" id="IPR013087">
    <property type="entry name" value="Znf_C2H2_type"/>
</dbReference>
<dbReference type="SUPFAM" id="SSF57667">
    <property type="entry name" value="beta-beta-alpha zinc fingers"/>
    <property type="match status" value="1"/>
</dbReference>
<dbReference type="EMBL" id="OZ034818">
    <property type="protein sequence ID" value="CAL1387989.1"/>
    <property type="molecule type" value="Genomic_DNA"/>
</dbReference>
<gene>
    <name evidence="8" type="ORF">LTRI10_LOCUS28940</name>
</gene>
<dbReference type="InterPro" id="IPR044246">
    <property type="entry name" value="ZFP3-like"/>
</dbReference>
<dbReference type="PROSITE" id="PS50157">
    <property type="entry name" value="ZINC_FINGER_C2H2_2"/>
    <property type="match status" value="1"/>
</dbReference>
<keyword evidence="3 6" id="KW-0863">Zinc-finger</keyword>
<proteinExistence type="predicted"/>
<comment type="subcellular location">
    <subcellularLocation>
        <location evidence="1">Nucleus</location>
    </subcellularLocation>
</comment>
<dbReference type="PROSITE" id="PS00028">
    <property type="entry name" value="ZINC_FINGER_C2H2_1"/>
    <property type="match status" value="1"/>
</dbReference>
<evidence type="ECO:0000256" key="6">
    <source>
        <dbReference type="PROSITE-ProRule" id="PRU00042"/>
    </source>
</evidence>
<evidence type="ECO:0000256" key="5">
    <source>
        <dbReference type="ARBA" id="ARBA00023242"/>
    </source>
</evidence>
<evidence type="ECO:0000256" key="3">
    <source>
        <dbReference type="ARBA" id="ARBA00022771"/>
    </source>
</evidence>
<keyword evidence="4" id="KW-0862">Zinc</keyword>
<keyword evidence="9" id="KW-1185">Reference proteome</keyword>
<dbReference type="InterPro" id="IPR036236">
    <property type="entry name" value="Znf_C2H2_sf"/>
</dbReference>
<protein>
    <recommendedName>
        <fullName evidence="7">C2H2-type domain-containing protein</fullName>
    </recommendedName>
</protein>
<organism evidence="8 9">
    <name type="scientific">Linum trigynum</name>
    <dbReference type="NCBI Taxonomy" id="586398"/>
    <lineage>
        <taxon>Eukaryota</taxon>
        <taxon>Viridiplantae</taxon>
        <taxon>Streptophyta</taxon>
        <taxon>Embryophyta</taxon>
        <taxon>Tracheophyta</taxon>
        <taxon>Spermatophyta</taxon>
        <taxon>Magnoliopsida</taxon>
        <taxon>eudicotyledons</taxon>
        <taxon>Gunneridae</taxon>
        <taxon>Pentapetalae</taxon>
        <taxon>rosids</taxon>
        <taxon>fabids</taxon>
        <taxon>Malpighiales</taxon>
        <taxon>Linaceae</taxon>
        <taxon>Linum</taxon>
    </lineage>
</organism>
<evidence type="ECO:0000256" key="4">
    <source>
        <dbReference type="ARBA" id="ARBA00022833"/>
    </source>
</evidence>
<feature type="domain" description="C2H2-type" evidence="7">
    <location>
        <begin position="47"/>
        <end position="74"/>
    </location>
</feature>
<accession>A0AAV2EQ92</accession>
<evidence type="ECO:0000256" key="1">
    <source>
        <dbReference type="ARBA" id="ARBA00004123"/>
    </source>
</evidence>
<dbReference type="GO" id="GO:0005634">
    <property type="term" value="C:nucleus"/>
    <property type="evidence" value="ECO:0007669"/>
    <property type="project" value="UniProtKB-SubCell"/>
</dbReference>
<evidence type="ECO:0000256" key="2">
    <source>
        <dbReference type="ARBA" id="ARBA00022723"/>
    </source>
</evidence>
<dbReference type="GO" id="GO:0008270">
    <property type="term" value="F:zinc ion binding"/>
    <property type="evidence" value="ECO:0007669"/>
    <property type="project" value="UniProtKB-KW"/>
</dbReference>
<name>A0AAV2EQ92_9ROSI</name>
<sequence length="163" mass="18567">MNQKPSSSAGDYDSRDHVRELNLINCFINNDRHNDNDDGEEEERKVFPCNYCQRKFYSSQALGGHQNAHKRERTLAKRGLRSSNGVFAYRPYWQVYYCTAPFAFGIQPLYFHSHSASSSAGNLMPMLRYPRRLGWPTPPPANGNSSIKGQSDGLHKLDLALKL</sequence>
<evidence type="ECO:0000313" key="9">
    <source>
        <dbReference type="Proteomes" id="UP001497516"/>
    </source>
</evidence>
<dbReference type="GO" id="GO:0009788">
    <property type="term" value="P:negative regulation of abscisic acid-activated signaling pathway"/>
    <property type="evidence" value="ECO:0007669"/>
    <property type="project" value="InterPro"/>
</dbReference>
<keyword evidence="2" id="KW-0479">Metal-binding</keyword>
<dbReference type="Gene3D" id="3.30.160.60">
    <property type="entry name" value="Classic Zinc Finger"/>
    <property type="match status" value="1"/>
</dbReference>
<reference evidence="8 9" key="1">
    <citation type="submission" date="2024-04" db="EMBL/GenBank/DDBJ databases">
        <authorList>
            <person name="Fracassetti M."/>
        </authorList>
    </citation>
    <scope>NUCLEOTIDE SEQUENCE [LARGE SCALE GENOMIC DNA]</scope>
</reference>